<dbReference type="SUPFAM" id="SSF56281">
    <property type="entry name" value="Metallo-hydrolase/oxidoreductase"/>
    <property type="match status" value="1"/>
</dbReference>
<organism evidence="1">
    <name type="scientific">marine metagenome</name>
    <dbReference type="NCBI Taxonomy" id="408172"/>
    <lineage>
        <taxon>unclassified sequences</taxon>
        <taxon>metagenomes</taxon>
        <taxon>ecological metagenomes</taxon>
    </lineage>
</organism>
<feature type="non-terminal residue" evidence="1">
    <location>
        <position position="1"/>
    </location>
</feature>
<proteinExistence type="predicted"/>
<name>A0A383BDE7_9ZZZZ</name>
<gene>
    <name evidence="1" type="ORF">METZ01_LOCUS471040</name>
</gene>
<protein>
    <recommendedName>
        <fullName evidence="2">DUF4336 domain-containing protein</fullName>
    </recommendedName>
</protein>
<dbReference type="AlphaFoldDB" id="A0A383BDE7"/>
<evidence type="ECO:0000313" key="1">
    <source>
        <dbReference type="EMBL" id="SVE18186.1"/>
    </source>
</evidence>
<dbReference type="InterPro" id="IPR025638">
    <property type="entry name" value="DUF4336"/>
</dbReference>
<reference evidence="1" key="1">
    <citation type="submission" date="2018-05" db="EMBL/GenBank/DDBJ databases">
        <authorList>
            <person name="Lanie J.A."/>
            <person name="Ng W.-L."/>
            <person name="Kazmierczak K.M."/>
            <person name="Andrzejewski T.M."/>
            <person name="Davidsen T.M."/>
            <person name="Wayne K.J."/>
            <person name="Tettelin H."/>
            <person name="Glass J.I."/>
            <person name="Rusch D."/>
            <person name="Podicherti R."/>
            <person name="Tsui H.-C.T."/>
            <person name="Winkler M.E."/>
        </authorList>
    </citation>
    <scope>NUCLEOTIDE SEQUENCE</scope>
</reference>
<dbReference type="PANTHER" id="PTHR33835:SF1">
    <property type="entry name" value="METALLO-BETA-LACTAMASE DOMAIN-CONTAINING PROTEIN"/>
    <property type="match status" value="1"/>
</dbReference>
<accession>A0A383BDE7</accession>
<dbReference type="PANTHER" id="PTHR33835">
    <property type="entry name" value="YALI0C07656P"/>
    <property type="match status" value="1"/>
</dbReference>
<dbReference type="EMBL" id="UINC01199655">
    <property type="protein sequence ID" value="SVE18186.1"/>
    <property type="molecule type" value="Genomic_DNA"/>
</dbReference>
<dbReference type="InterPro" id="IPR036866">
    <property type="entry name" value="RibonucZ/Hydroxyglut_hydro"/>
</dbReference>
<evidence type="ECO:0008006" key="2">
    <source>
        <dbReference type="Google" id="ProtNLM"/>
    </source>
</evidence>
<sequence>VSFIVAPHKLHHLYLDSYVKQYPNAIFYAAPGLAKKRKDIHFSENLHDHPQNEWKDELDQMIFKGCAFMEEVFFFHKSTKTLIVTDFIQSMHAYHNFFERIIGRIGGVYNNPSPPRDLRLMFYLDRKNTRKSIQRINQWNFDKIIIAHGKLITQNAKEIFNNTFKSF</sequence>